<dbReference type="OrthoDB" id="354304at2759"/>
<dbReference type="AlphaFoldDB" id="B7S460"/>
<evidence type="ECO:0008006" key="3">
    <source>
        <dbReference type="Google" id="ProtNLM"/>
    </source>
</evidence>
<dbReference type="SUPFAM" id="SSF53254">
    <property type="entry name" value="Phosphoglycerate mutase-like"/>
    <property type="match status" value="1"/>
</dbReference>
<dbReference type="Pfam" id="PF00300">
    <property type="entry name" value="His_Phos_1"/>
    <property type="match status" value="1"/>
</dbReference>
<keyword evidence="2" id="KW-1185">Reference proteome</keyword>
<dbReference type="EMBL" id="DS999284">
    <property type="protein sequence ID" value="EEC42626.1"/>
    <property type="molecule type" value="Genomic_DNA"/>
</dbReference>
<dbReference type="GeneID" id="7204972"/>
<organism evidence="1 2">
    <name type="scientific">Phaeodactylum tricornutum (strain CCAP 1055/1)</name>
    <dbReference type="NCBI Taxonomy" id="556484"/>
    <lineage>
        <taxon>Eukaryota</taxon>
        <taxon>Sar</taxon>
        <taxon>Stramenopiles</taxon>
        <taxon>Ochrophyta</taxon>
        <taxon>Bacillariophyta</taxon>
        <taxon>Bacillariophyceae</taxon>
        <taxon>Bacillariophycidae</taxon>
        <taxon>Naviculales</taxon>
        <taxon>Phaeodactylaceae</taxon>
        <taxon>Phaeodactylum</taxon>
    </lineage>
</organism>
<protein>
    <recommendedName>
        <fullName evidence="3">Phosphoglycerate mutase</fullName>
    </recommendedName>
</protein>
<dbReference type="PaxDb" id="2850-Phatrdraft1373"/>
<dbReference type="HOGENOM" id="CLU_033323_2_0_1"/>
<dbReference type="InParanoid" id="B7S460"/>
<dbReference type="InterPro" id="IPR029033">
    <property type="entry name" value="His_PPase_superfam"/>
</dbReference>
<proteinExistence type="predicted"/>
<dbReference type="PANTHER" id="PTHR47821:SF2">
    <property type="entry name" value="PHOSPHOGLYCERATE MUTASE FAMILY PROTEIN"/>
    <property type="match status" value="1"/>
</dbReference>
<name>B7S460_PHATC</name>
<gene>
    <name evidence="1" type="ORF">PHATRDRAFT_bd1373</name>
</gene>
<accession>B7S460</accession>
<reference evidence="2" key="2">
    <citation type="submission" date="2008-08" db="EMBL/GenBank/DDBJ databases">
        <authorList>
            <consortium name="Diatom Consortium"/>
            <person name="Grigoriev I."/>
            <person name="Grimwood J."/>
            <person name="Kuo A."/>
            <person name="Otillar R.P."/>
            <person name="Salamov A."/>
            <person name="Detter J.C."/>
            <person name="Lindquist E."/>
            <person name="Shapiro H."/>
            <person name="Lucas S."/>
            <person name="Glavina del Rio T."/>
            <person name="Pitluck S."/>
            <person name="Rokhsar D."/>
            <person name="Bowler C."/>
        </authorList>
    </citation>
    <scope>GENOME REANNOTATION</scope>
    <source>
        <strain evidence="2">CCAP 1055/1</strain>
    </source>
</reference>
<sequence>MTHRSFSLASTASPDTNLLFHRETLRHDFFALRHGQSLANVAHLIASNPNVACDQYGLSATGHEQAKAAGVDVVQTYEKCGYGGIAILSSDLLRARETADAVRDAAEKAGLPIYGDCVVLETSLRERGFGKWDLSSDSNYDTVWEADAMDSSHEVEGVESVDAVMKRATACVSDWDATLPDSTTMMVVCVAHGDVLQILQTAFEKKSGVLHRSVDHLETAKLRPLRMTVTKR</sequence>
<dbReference type="InterPro" id="IPR013078">
    <property type="entry name" value="His_Pase_superF_clade-1"/>
</dbReference>
<dbReference type="OMA" id="ESEFQGC"/>
<dbReference type="Proteomes" id="UP000000759">
    <property type="component" value="Unassembled WGS sequence"/>
</dbReference>
<dbReference type="SMART" id="SM00855">
    <property type="entry name" value="PGAM"/>
    <property type="match status" value="1"/>
</dbReference>
<reference evidence="1 2" key="1">
    <citation type="journal article" date="2008" name="Nature">
        <title>The Phaeodactylum genome reveals the evolutionary history of diatom genomes.</title>
        <authorList>
            <person name="Bowler C."/>
            <person name="Allen A.E."/>
            <person name="Badger J.H."/>
            <person name="Grimwood J."/>
            <person name="Jabbari K."/>
            <person name="Kuo A."/>
            <person name="Maheswari U."/>
            <person name="Martens C."/>
            <person name="Maumus F."/>
            <person name="Otillar R.P."/>
            <person name="Rayko E."/>
            <person name="Salamov A."/>
            <person name="Vandepoele K."/>
            <person name="Beszteri B."/>
            <person name="Gruber A."/>
            <person name="Heijde M."/>
            <person name="Katinka M."/>
            <person name="Mock T."/>
            <person name="Valentin K."/>
            <person name="Verret F."/>
            <person name="Berges J.A."/>
            <person name="Brownlee C."/>
            <person name="Cadoret J.P."/>
            <person name="Chiovitti A."/>
            <person name="Choi C.J."/>
            <person name="Coesel S."/>
            <person name="De Martino A."/>
            <person name="Detter J.C."/>
            <person name="Durkin C."/>
            <person name="Falciatore A."/>
            <person name="Fournet J."/>
            <person name="Haruta M."/>
            <person name="Huysman M.J."/>
            <person name="Jenkins B.D."/>
            <person name="Jiroutova K."/>
            <person name="Jorgensen R.E."/>
            <person name="Joubert Y."/>
            <person name="Kaplan A."/>
            <person name="Kroger N."/>
            <person name="Kroth P.G."/>
            <person name="La Roche J."/>
            <person name="Lindquist E."/>
            <person name="Lommer M."/>
            <person name="Martin-Jezequel V."/>
            <person name="Lopez P.J."/>
            <person name="Lucas S."/>
            <person name="Mangogna M."/>
            <person name="McGinnis K."/>
            <person name="Medlin L.K."/>
            <person name="Montsant A."/>
            <person name="Oudot-Le Secq M.P."/>
            <person name="Napoli C."/>
            <person name="Obornik M."/>
            <person name="Parker M.S."/>
            <person name="Petit J.L."/>
            <person name="Porcel B.M."/>
            <person name="Poulsen N."/>
            <person name="Robison M."/>
            <person name="Rychlewski L."/>
            <person name="Rynearson T.A."/>
            <person name="Schmutz J."/>
            <person name="Shapiro H."/>
            <person name="Siaut M."/>
            <person name="Stanley M."/>
            <person name="Sussman M.R."/>
            <person name="Taylor A.R."/>
            <person name="Vardi A."/>
            <person name="von Dassow P."/>
            <person name="Vyverman W."/>
            <person name="Willis A."/>
            <person name="Wyrwicz L.S."/>
            <person name="Rokhsar D.S."/>
            <person name="Weissenbach J."/>
            <person name="Armbrust E.V."/>
            <person name="Green B.R."/>
            <person name="Van de Peer Y."/>
            <person name="Grigoriev I.V."/>
        </authorList>
    </citation>
    <scope>NUCLEOTIDE SEQUENCE [LARGE SCALE GENOMIC DNA]</scope>
    <source>
        <strain evidence="1 2">CCAP 1055/1</strain>
    </source>
</reference>
<dbReference type="CDD" id="cd07067">
    <property type="entry name" value="HP_PGM_like"/>
    <property type="match status" value="1"/>
</dbReference>
<dbReference type="Gene3D" id="3.40.50.1240">
    <property type="entry name" value="Phosphoglycerate mutase-like"/>
    <property type="match status" value="1"/>
</dbReference>
<dbReference type="PANTHER" id="PTHR47821">
    <property type="entry name" value="PHOSPHOGLYCERATE MUTASE FAMILY PROTEIN"/>
    <property type="match status" value="1"/>
</dbReference>
<evidence type="ECO:0000313" key="2">
    <source>
        <dbReference type="Proteomes" id="UP000000759"/>
    </source>
</evidence>
<dbReference type="RefSeq" id="XP_002176390.1">
    <property type="nucleotide sequence ID" value="XM_002176354.1"/>
</dbReference>
<dbReference type="eggNOG" id="ENOG502QSKC">
    <property type="taxonomic scope" value="Eukaryota"/>
</dbReference>
<dbReference type="KEGG" id="pti:PHATRDRAFT_bd1373"/>
<evidence type="ECO:0000313" key="1">
    <source>
        <dbReference type="EMBL" id="EEC42626.1"/>
    </source>
</evidence>